<keyword evidence="2" id="KW-1185">Reference proteome</keyword>
<dbReference type="AlphaFoldDB" id="A0A7J9D0G0"/>
<dbReference type="Pfam" id="PF03754">
    <property type="entry name" value="At2g31720-like"/>
    <property type="match status" value="1"/>
</dbReference>
<sequence>MGLEPPPNIPQVFKDCIQVLGGSEIKLVIQKSLQVTDLRPQQNCLSISLKQIRSSFLNEDEERIVSTMNLTKWSIRSSLSYIINGDYSKVLKNNRDSLKPNAVTEKMALEQIHLVDRVRALIATDPWNHFFSIIEPAYSELTLVFCLTFPLHHVMLSHDELHTISFRLDSTACYLSVPEFGAALGFCYEEFMSAEGFLTLYQHIYYSLSLCWEELTASTTSYDLSQLKATSLPSALSYIHAILAYTLIGQKESTGVTGTFDTYSL</sequence>
<reference evidence="1 2" key="1">
    <citation type="journal article" date="2019" name="Genome Biol. Evol.">
        <title>Insights into the evolution of the New World diploid cottons (Gossypium, subgenus Houzingenia) based on genome sequencing.</title>
        <authorList>
            <person name="Grover C.E."/>
            <person name="Arick M.A. 2nd"/>
            <person name="Thrash A."/>
            <person name="Conover J.L."/>
            <person name="Sanders W.S."/>
            <person name="Peterson D.G."/>
            <person name="Frelichowski J.E."/>
            <person name="Scheffler J.A."/>
            <person name="Scheffler B.E."/>
            <person name="Wendel J.F."/>
        </authorList>
    </citation>
    <scope>NUCLEOTIDE SEQUENCE [LARGE SCALE GENOMIC DNA]</scope>
    <source>
        <strain evidence="1">5</strain>
        <tissue evidence="1">Leaf</tissue>
    </source>
</reference>
<gene>
    <name evidence="1" type="ORF">Gogos_020078</name>
</gene>
<evidence type="ECO:0000313" key="2">
    <source>
        <dbReference type="Proteomes" id="UP000593579"/>
    </source>
</evidence>
<proteinExistence type="predicted"/>
<dbReference type="OrthoDB" id="1090008at2759"/>
<comment type="caution">
    <text evidence="1">The sequence shown here is derived from an EMBL/GenBank/DDBJ whole genome shotgun (WGS) entry which is preliminary data.</text>
</comment>
<name>A0A7J9D0G0_GOSGO</name>
<dbReference type="Proteomes" id="UP000593579">
    <property type="component" value="Unassembled WGS sequence"/>
</dbReference>
<accession>A0A7J9D0G0</accession>
<dbReference type="PANTHER" id="PTHR31541:SF25">
    <property type="entry name" value="GAMMA-GLIADIN B"/>
    <property type="match status" value="1"/>
</dbReference>
<dbReference type="GO" id="GO:0003677">
    <property type="term" value="F:DNA binding"/>
    <property type="evidence" value="ECO:0007669"/>
    <property type="project" value="InterPro"/>
</dbReference>
<dbReference type="InterPro" id="IPR005508">
    <property type="entry name" value="At2g31720-like"/>
</dbReference>
<dbReference type="PANTHER" id="PTHR31541">
    <property type="entry name" value="B3 DOMAIN PLANT PROTEIN-RELATED"/>
    <property type="match status" value="1"/>
</dbReference>
<dbReference type="EMBL" id="JABEZY010260423">
    <property type="protein sequence ID" value="MBA0754197.1"/>
    <property type="molecule type" value="Genomic_DNA"/>
</dbReference>
<organism evidence="1 2">
    <name type="scientific">Gossypium gossypioides</name>
    <name type="common">Mexican cotton</name>
    <name type="synonym">Selera gossypioides</name>
    <dbReference type="NCBI Taxonomy" id="34282"/>
    <lineage>
        <taxon>Eukaryota</taxon>
        <taxon>Viridiplantae</taxon>
        <taxon>Streptophyta</taxon>
        <taxon>Embryophyta</taxon>
        <taxon>Tracheophyta</taxon>
        <taxon>Spermatophyta</taxon>
        <taxon>Magnoliopsida</taxon>
        <taxon>eudicotyledons</taxon>
        <taxon>Gunneridae</taxon>
        <taxon>Pentapetalae</taxon>
        <taxon>rosids</taxon>
        <taxon>malvids</taxon>
        <taxon>Malvales</taxon>
        <taxon>Malvaceae</taxon>
        <taxon>Malvoideae</taxon>
        <taxon>Gossypium</taxon>
    </lineage>
</organism>
<protein>
    <submittedName>
        <fullName evidence="1">Uncharacterized protein</fullName>
    </submittedName>
</protein>
<evidence type="ECO:0000313" key="1">
    <source>
        <dbReference type="EMBL" id="MBA0754197.1"/>
    </source>
</evidence>